<dbReference type="PANTHER" id="PTHR21240">
    <property type="entry name" value="2-AMINO-3-CARBOXYLMUCONATE-6-SEMIALDEHYDE DECARBOXYLASE"/>
    <property type="match status" value="1"/>
</dbReference>
<evidence type="ECO:0000256" key="1">
    <source>
        <dbReference type="ARBA" id="ARBA00023239"/>
    </source>
</evidence>
<evidence type="ECO:0000259" key="2">
    <source>
        <dbReference type="Pfam" id="PF04909"/>
    </source>
</evidence>
<keyword evidence="1" id="KW-0456">Lyase</keyword>
<dbReference type="GO" id="GO:0019748">
    <property type="term" value="P:secondary metabolic process"/>
    <property type="evidence" value="ECO:0007669"/>
    <property type="project" value="TreeGrafter"/>
</dbReference>
<dbReference type="AlphaFoldDB" id="A0A2K4YDK0"/>
<name>A0A2K4YDK0_9MYCO</name>
<dbReference type="Pfam" id="PF04909">
    <property type="entry name" value="Amidohydro_2"/>
    <property type="match status" value="1"/>
</dbReference>
<evidence type="ECO:0000313" key="3">
    <source>
        <dbReference type="EMBL" id="SOX54869.1"/>
    </source>
</evidence>
<accession>A0A2K4YDK0</accession>
<dbReference type="EMBL" id="FXEG02000003">
    <property type="protein sequence ID" value="SOX54869.1"/>
    <property type="molecule type" value="Genomic_DNA"/>
</dbReference>
<feature type="domain" description="Amidohydrolase-related" evidence="2">
    <location>
        <begin position="3"/>
        <end position="306"/>
    </location>
</feature>
<comment type="caution">
    <text evidence="3">The sequence shown here is derived from an EMBL/GenBank/DDBJ whole genome shotgun (WGS) entry which is preliminary data.</text>
</comment>
<dbReference type="RefSeq" id="WP_096288918.1">
    <property type="nucleotide sequence ID" value="NZ_FXEG02000003.1"/>
</dbReference>
<reference evidence="3" key="1">
    <citation type="submission" date="2018-01" db="EMBL/GenBank/DDBJ databases">
        <authorList>
            <consortium name="Urmite Genomes"/>
        </authorList>
    </citation>
    <scope>NUCLEOTIDE SEQUENCE [LARGE SCALE GENOMIC DNA]</scope>
    <source>
        <strain evidence="3">AFP003</strain>
    </source>
</reference>
<gene>
    <name evidence="3" type="ORF">MAAFP003_3548</name>
</gene>
<dbReference type="GO" id="GO:0016787">
    <property type="term" value="F:hydrolase activity"/>
    <property type="evidence" value="ECO:0007669"/>
    <property type="project" value="UniProtKB-KW"/>
</dbReference>
<dbReference type="Gene3D" id="3.20.20.140">
    <property type="entry name" value="Metal-dependent hydrolases"/>
    <property type="match status" value="1"/>
</dbReference>
<dbReference type="GO" id="GO:0016831">
    <property type="term" value="F:carboxy-lyase activity"/>
    <property type="evidence" value="ECO:0007669"/>
    <property type="project" value="InterPro"/>
</dbReference>
<dbReference type="InterPro" id="IPR032465">
    <property type="entry name" value="ACMSD"/>
</dbReference>
<protein>
    <submittedName>
        <fullName evidence="3">Amidohydrolase</fullName>
    </submittedName>
</protein>
<dbReference type="InterPro" id="IPR006680">
    <property type="entry name" value="Amidohydro-rel"/>
</dbReference>
<sequence length="342" mass="36135">MRIDTHHHAIPSFYRDLLRKAGVDEAGGWAVPEWSPESSLVTMAELGVATAILSVSTPGTTILSSPADAAALARDLNDYLADLVAAQSDRFGFFATIPMPHVGEAVDEAVRALDDLHADGVVLLGNSVGTYLGQDGQDDLFAALDERSAVVFIHPSDLPGAAVAGIPPFAADFLLDTSRAAFLLVRNQIRRKYPSIKFILSHAGGFVPYASHRMAVAIMGDTGRGLTDILDDFAGFYFDTALSSTAAALPSLLAFAKPGHVTFGSDFPFAPTAAAKLFAAGLEIYPGLGVEARTAIERTNALRLFPRLGTAAPPPANSAVDQVRHAVSRVVMRGIARLANTR</sequence>
<dbReference type="InterPro" id="IPR032466">
    <property type="entry name" value="Metal_Hydrolase"/>
</dbReference>
<keyword evidence="4" id="KW-1185">Reference proteome</keyword>
<dbReference type="Proteomes" id="UP000236318">
    <property type="component" value="Unassembled WGS sequence"/>
</dbReference>
<dbReference type="SUPFAM" id="SSF51556">
    <property type="entry name" value="Metallo-dependent hydrolases"/>
    <property type="match status" value="1"/>
</dbReference>
<dbReference type="OrthoDB" id="149172at2"/>
<organism evidence="3 4">
    <name type="scientific">Mycobacterium ahvazicum</name>
    <dbReference type="NCBI Taxonomy" id="1964395"/>
    <lineage>
        <taxon>Bacteria</taxon>
        <taxon>Bacillati</taxon>
        <taxon>Actinomycetota</taxon>
        <taxon>Actinomycetes</taxon>
        <taxon>Mycobacteriales</taxon>
        <taxon>Mycobacteriaceae</taxon>
        <taxon>Mycobacterium</taxon>
        <taxon>Mycobacterium simiae complex</taxon>
    </lineage>
</organism>
<dbReference type="GO" id="GO:0005737">
    <property type="term" value="C:cytoplasm"/>
    <property type="evidence" value="ECO:0007669"/>
    <property type="project" value="TreeGrafter"/>
</dbReference>
<dbReference type="PANTHER" id="PTHR21240:SF28">
    <property type="entry name" value="ISO-OROTATE DECARBOXYLASE (EUROFUNG)"/>
    <property type="match status" value="1"/>
</dbReference>
<proteinExistence type="predicted"/>
<evidence type="ECO:0000313" key="4">
    <source>
        <dbReference type="Proteomes" id="UP000236318"/>
    </source>
</evidence>